<dbReference type="InterPro" id="IPR013780">
    <property type="entry name" value="Glyco_hydro_b"/>
</dbReference>
<name>A0A4D4JEJ4_9PSEU</name>
<dbReference type="PIRSF" id="PIRSF000463">
    <property type="entry name" value="GlgB"/>
    <property type="match status" value="1"/>
</dbReference>
<comment type="caution">
    <text evidence="13">The sequence shown here is derived from an EMBL/GenBank/DDBJ whole genome shotgun (WGS) entry which is preliminary data.</text>
</comment>
<dbReference type="Proteomes" id="UP000298860">
    <property type="component" value="Unassembled WGS sequence"/>
</dbReference>
<dbReference type="SMART" id="SM00642">
    <property type="entry name" value="Aamy"/>
    <property type="match status" value="1"/>
</dbReference>
<dbReference type="GO" id="GO:0005978">
    <property type="term" value="P:glycogen biosynthetic process"/>
    <property type="evidence" value="ECO:0007669"/>
    <property type="project" value="UniProtKB-UniRule"/>
</dbReference>
<accession>A0A4D4JEJ4</accession>
<dbReference type="HAMAP" id="MF_00685">
    <property type="entry name" value="GlgB"/>
    <property type="match status" value="1"/>
</dbReference>
<evidence type="ECO:0000313" key="13">
    <source>
        <dbReference type="EMBL" id="GDY33842.1"/>
    </source>
</evidence>
<dbReference type="SUPFAM" id="SSF51011">
    <property type="entry name" value="Glycosyl hydrolase domain"/>
    <property type="match status" value="1"/>
</dbReference>
<keyword evidence="8 9" id="KW-0119">Carbohydrate metabolism</keyword>
<dbReference type="InterPro" id="IPR044143">
    <property type="entry name" value="GlgB_N_E_set_prok"/>
</dbReference>
<dbReference type="NCBIfam" id="TIGR01515">
    <property type="entry name" value="branching_enzym"/>
    <property type="match status" value="1"/>
</dbReference>
<feature type="region of interest" description="Disordered" evidence="11">
    <location>
        <begin position="1"/>
        <end position="41"/>
    </location>
</feature>
<dbReference type="CDD" id="cd02855">
    <property type="entry name" value="E_set_GBE_prok_N"/>
    <property type="match status" value="1"/>
</dbReference>
<dbReference type="OrthoDB" id="9800174at2"/>
<comment type="subunit">
    <text evidence="9">Monomer.</text>
</comment>
<dbReference type="Pfam" id="PF02806">
    <property type="entry name" value="Alpha-amylase_C"/>
    <property type="match status" value="1"/>
</dbReference>
<organism evidence="13 14">
    <name type="scientific">Gandjariella thermophila</name>
    <dbReference type="NCBI Taxonomy" id="1931992"/>
    <lineage>
        <taxon>Bacteria</taxon>
        <taxon>Bacillati</taxon>
        <taxon>Actinomycetota</taxon>
        <taxon>Actinomycetes</taxon>
        <taxon>Pseudonocardiales</taxon>
        <taxon>Pseudonocardiaceae</taxon>
        <taxon>Gandjariella</taxon>
    </lineage>
</organism>
<feature type="active site" description="Proton donor" evidence="9 10">
    <location>
        <position position="465"/>
    </location>
</feature>
<dbReference type="Pfam" id="PF00128">
    <property type="entry name" value="Alpha-amylase"/>
    <property type="match status" value="1"/>
</dbReference>
<comment type="function">
    <text evidence="9">Catalyzes the formation of the alpha-1,6-glucosidic linkages in glycogen by scission of a 1,4-alpha-linked oligosaccharide from growing alpha-1,4-glucan chains and the subsequent attachment of the oligosaccharide to the alpha-1,6 position.</text>
</comment>
<dbReference type="RefSeq" id="WP_137816754.1">
    <property type="nucleotide sequence ID" value="NZ_BJFL01000061.1"/>
</dbReference>
<evidence type="ECO:0000256" key="5">
    <source>
        <dbReference type="ARBA" id="ARBA00022676"/>
    </source>
</evidence>
<dbReference type="SUPFAM" id="SSF51445">
    <property type="entry name" value="(Trans)glycosidases"/>
    <property type="match status" value="1"/>
</dbReference>
<dbReference type="InterPro" id="IPR006047">
    <property type="entry name" value="GH13_cat_dom"/>
</dbReference>
<dbReference type="Gene3D" id="2.60.40.1180">
    <property type="entry name" value="Golgi alpha-mannosidase II"/>
    <property type="match status" value="1"/>
</dbReference>
<dbReference type="InterPro" id="IPR013783">
    <property type="entry name" value="Ig-like_fold"/>
</dbReference>
<keyword evidence="5 9" id="KW-0328">Glycosyltransferase</keyword>
<evidence type="ECO:0000256" key="4">
    <source>
        <dbReference type="ARBA" id="ARBA00022600"/>
    </source>
</evidence>
<dbReference type="GO" id="GO:0004553">
    <property type="term" value="F:hydrolase activity, hydrolyzing O-glycosyl compounds"/>
    <property type="evidence" value="ECO:0007669"/>
    <property type="project" value="InterPro"/>
</dbReference>
<feature type="compositionally biased region" description="Basic and acidic residues" evidence="11">
    <location>
        <begin position="20"/>
        <end position="34"/>
    </location>
</feature>
<comment type="similarity">
    <text evidence="3 9">Belongs to the glycosyl hydrolase 13 family. GlgB subfamily.</text>
</comment>
<evidence type="ECO:0000256" key="3">
    <source>
        <dbReference type="ARBA" id="ARBA00009000"/>
    </source>
</evidence>
<dbReference type="GO" id="GO:0005829">
    <property type="term" value="C:cytosol"/>
    <property type="evidence" value="ECO:0007669"/>
    <property type="project" value="TreeGrafter"/>
</dbReference>
<feature type="compositionally biased region" description="Low complexity" evidence="11">
    <location>
        <begin position="1"/>
        <end position="19"/>
    </location>
</feature>
<evidence type="ECO:0000256" key="6">
    <source>
        <dbReference type="ARBA" id="ARBA00022679"/>
    </source>
</evidence>
<evidence type="ECO:0000256" key="8">
    <source>
        <dbReference type="ARBA" id="ARBA00023277"/>
    </source>
</evidence>
<evidence type="ECO:0000313" key="14">
    <source>
        <dbReference type="Proteomes" id="UP000298860"/>
    </source>
</evidence>
<dbReference type="FunFam" id="3.20.20.80:FF:000003">
    <property type="entry name" value="1,4-alpha-glucan branching enzyme GlgB"/>
    <property type="match status" value="1"/>
</dbReference>
<evidence type="ECO:0000256" key="9">
    <source>
        <dbReference type="HAMAP-Rule" id="MF_00685"/>
    </source>
</evidence>
<dbReference type="NCBIfam" id="NF003811">
    <property type="entry name" value="PRK05402.1"/>
    <property type="match status" value="1"/>
</dbReference>
<dbReference type="InterPro" id="IPR004193">
    <property type="entry name" value="Glyco_hydro_13_N"/>
</dbReference>
<dbReference type="NCBIfam" id="NF008967">
    <property type="entry name" value="PRK12313.1"/>
    <property type="match status" value="1"/>
</dbReference>
<dbReference type="GO" id="GO:0043169">
    <property type="term" value="F:cation binding"/>
    <property type="evidence" value="ECO:0007669"/>
    <property type="project" value="InterPro"/>
</dbReference>
<gene>
    <name evidence="9 13" type="primary">glgB</name>
    <name evidence="13" type="ORF">GTS_54750</name>
</gene>
<dbReference type="InterPro" id="IPR006048">
    <property type="entry name" value="A-amylase/branching_C"/>
</dbReference>
<evidence type="ECO:0000256" key="1">
    <source>
        <dbReference type="ARBA" id="ARBA00000826"/>
    </source>
</evidence>
<keyword evidence="4 9" id="KW-0321">Glycogen metabolism</keyword>
<evidence type="ECO:0000256" key="7">
    <source>
        <dbReference type="ARBA" id="ARBA00023056"/>
    </source>
</evidence>
<dbReference type="CDD" id="cd11322">
    <property type="entry name" value="AmyAc_Glg_BE"/>
    <property type="match status" value="1"/>
</dbReference>
<dbReference type="InterPro" id="IPR006407">
    <property type="entry name" value="GlgB"/>
</dbReference>
<feature type="active site" description="Nucleophile" evidence="9 10">
    <location>
        <position position="412"/>
    </location>
</feature>
<evidence type="ECO:0000259" key="12">
    <source>
        <dbReference type="SMART" id="SM00642"/>
    </source>
</evidence>
<dbReference type="Gene3D" id="2.60.40.10">
    <property type="entry name" value="Immunoglobulins"/>
    <property type="match status" value="2"/>
</dbReference>
<dbReference type="Pfam" id="PF22019">
    <property type="entry name" value="GlgB_N"/>
    <property type="match status" value="1"/>
</dbReference>
<reference evidence="14" key="1">
    <citation type="submission" date="2019-04" db="EMBL/GenBank/DDBJ databases">
        <title>Draft genome sequence of Pseudonocardiaceae bacterium SL3-2-4.</title>
        <authorList>
            <person name="Ningsih F."/>
            <person name="Yokota A."/>
            <person name="Sakai Y."/>
            <person name="Nanatani K."/>
            <person name="Yabe S."/>
            <person name="Oetari A."/>
            <person name="Sjamsuridzal W."/>
        </authorList>
    </citation>
    <scope>NUCLEOTIDE SEQUENCE [LARGE SCALE GENOMIC DNA]</scope>
    <source>
        <strain evidence="14">SL3-2-4</strain>
    </source>
</reference>
<feature type="domain" description="Glycosyl hydrolase family 13 catalytic" evidence="12">
    <location>
        <begin position="260"/>
        <end position="605"/>
    </location>
</feature>
<dbReference type="EMBL" id="BJFL01000061">
    <property type="protein sequence ID" value="GDY33842.1"/>
    <property type="molecule type" value="Genomic_DNA"/>
</dbReference>
<comment type="pathway">
    <text evidence="2 9">Glycan biosynthesis; glycogen biosynthesis.</text>
</comment>
<keyword evidence="6 9" id="KW-0808">Transferase</keyword>
<dbReference type="AlphaFoldDB" id="A0A4D4JEJ4"/>
<keyword evidence="14" id="KW-1185">Reference proteome</keyword>
<dbReference type="InterPro" id="IPR017853">
    <property type="entry name" value="GH"/>
</dbReference>
<keyword evidence="7 9" id="KW-0320">Glycogen biosynthesis</keyword>
<evidence type="ECO:0000256" key="11">
    <source>
        <dbReference type="SAM" id="MobiDB-lite"/>
    </source>
</evidence>
<dbReference type="InterPro" id="IPR054169">
    <property type="entry name" value="GlgB_N"/>
</dbReference>
<sequence length="744" mass="83229">MSSAGPTATPVPQAAAPAQRDLDRLRDGDHHDPHSVLGAHHVKGGTAIRTLRPGAKMVTVIAGEHRYALERLPGELFSGLVPDTVTDYRLEIDYAGHTVVTDDPYRWLPTLGELDLHLIGEGRHERLWEALGAHRREYQTPMGRVDGVSFAVWAPSARGVRVCGDFDHWDGRAYPMRSLGSSGVWELFVPGVPDGARYKFRVLGPDGHWHEKADPLAFATEVPPATASVVYTSDYVWGDGEWLARRAATDVTSAPMSVYEVHLGSWRPGLSYRELAHQLGDYLTELGFTHVELLPIAGHPFAGSWGYQVTSYYAPTPRFGTPDEFRYFVDHLHSRGIGVLVDWVPAHFPRDEWALARFDGTPLYEHPDPRRGEHPDWGTYVFDFGRREVRNFLVANALYWLDEFHVDGLRVDAVASMLYLDYSRGHGEWVPNEYGGRENLDAVRFLQELNATVYKRHPGIVMVAEESTAWPGVSRPTHLGGLGFGFKWNMGWMHDTLDYLSHDPIYRSYHHNEMTFSLVYAWSENYVLPLSHDEVVHGKGSLWTKMPGDDWNRAANLRALLAYMWAHPGKQLLFMGGEFGQTAEWSESRSLDWELLDAALHAGIRRLVTQLNLLYRAHPALFTLDTQPSGFSWIDANDSDGNVLSFLRHGADGSTLACVANFAGVPHHDYRVGLPQPGRWREILNTDAEDYGGSGVGNLGGVDAEEKPWHGRPYSAVLQLPPAGVLWLVPNQPSPAEEDPPVTE</sequence>
<dbReference type="FunFam" id="2.60.40.10:FF:000169">
    <property type="entry name" value="1,4-alpha-glucan branching enzyme GlgB"/>
    <property type="match status" value="1"/>
</dbReference>
<dbReference type="Gene3D" id="3.20.20.80">
    <property type="entry name" value="Glycosidases"/>
    <property type="match status" value="1"/>
</dbReference>
<evidence type="ECO:0000256" key="2">
    <source>
        <dbReference type="ARBA" id="ARBA00004964"/>
    </source>
</evidence>
<dbReference type="InterPro" id="IPR014756">
    <property type="entry name" value="Ig_E-set"/>
</dbReference>
<dbReference type="InterPro" id="IPR037439">
    <property type="entry name" value="Branching_enzy"/>
</dbReference>
<proteinExistence type="inferred from homology"/>
<dbReference type="EC" id="2.4.1.18" evidence="9"/>
<dbReference type="SUPFAM" id="SSF81296">
    <property type="entry name" value="E set domains"/>
    <property type="match status" value="2"/>
</dbReference>
<dbReference type="Pfam" id="PF02922">
    <property type="entry name" value="CBM_48"/>
    <property type="match status" value="1"/>
</dbReference>
<dbReference type="PANTHER" id="PTHR43651">
    <property type="entry name" value="1,4-ALPHA-GLUCAN-BRANCHING ENZYME"/>
    <property type="match status" value="1"/>
</dbReference>
<dbReference type="PANTHER" id="PTHR43651:SF3">
    <property type="entry name" value="1,4-ALPHA-GLUCAN-BRANCHING ENZYME"/>
    <property type="match status" value="1"/>
</dbReference>
<comment type="catalytic activity">
    <reaction evidence="1 9">
        <text>Transfers a segment of a (1-&gt;4)-alpha-D-glucan chain to a primary hydroxy group in a similar glucan chain.</text>
        <dbReference type="EC" id="2.4.1.18"/>
    </reaction>
</comment>
<dbReference type="GO" id="GO:0003844">
    <property type="term" value="F:1,4-alpha-glucan branching enzyme activity"/>
    <property type="evidence" value="ECO:0007669"/>
    <property type="project" value="UniProtKB-UniRule"/>
</dbReference>
<dbReference type="UniPathway" id="UPA00164"/>
<protein>
    <recommendedName>
        <fullName evidence="9">1,4-alpha-glucan branching enzyme GlgB</fullName>
        <ecNumber evidence="9">2.4.1.18</ecNumber>
    </recommendedName>
    <alternativeName>
        <fullName evidence="9">1,4-alpha-D-glucan:1,4-alpha-D-glucan 6-glucosyl-transferase</fullName>
    </alternativeName>
    <alternativeName>
        <fullName evidence="9">Alpha-(1-&gt;4)-glucan branching enzyme</fullName>
    </alternativeName>
    <alternativeName>
        <fullName evidence="9">Glycogen branching enzyme</fullName>
        <shortName evidence="9">BE</shortName>
    </alternativeName>
</protein>
<dbReference type="FunFam" id="2.60.40.1180:FF:000002">
    <property type="entry name" value="1,4-alpha-glucan branching enzyme GlgB"/>
    <property type="match status" value="1"/>
</dbReference>
<evidence type="ECO:0000256" key="10">
    <source>
        <dbReference type="PIRSR" id="PIRSR000463-1"/>
    </source>
</evidence>